<organism evidence="2">
    <name type="scientific">human gut metagenome</name>
    <dbReference type="NCBI Taxonomy" id="408170"/>
    <lineage>
        <taxon>unclassified sequences</taxon>
        <taxon>metagenomes</taxon>
        <taxon>organismal metagenomes</taxon>
    </lineage>
</organism>
<reference evidence="2" key="1">
    <citation type="submission" date="2013-12" db="EMBL/GenBank/DDBJ databases">
        <title>A Varibaculum cambriense genome reconstructed from a premature infant gut community with otherwise low bacterial novelty that shifts toward anaerobic metabolism during the third week of life.</title>
        <authorList>
            <person name="Brown C.T."/>
            <person name="Sharon I."/>
            <person name="Thomas B.C."/>
            <person name="Castelle C.J."/>
            <person name="Morowitz M.J."/>
            <person name="Banfield J.F."/>
        </authorList>
    </citation>
    <scope>NUCLEOTIDE SEQUENCE</scope>
</reference>
<dbReference type="EMBL" id="AZMM01014773">
    <property type="protein sequence ID" value="ETJ30714.1"/>
    <property type="molecule type" value="Genomic_DNA"/>
</dbReference>
<dbReference type="Pfam" id="PF18766">
    <property type="entry name" value="SWI2_SNF2"/>
    <property type="match status" value="1"/>
</dbReference>
<comment type="caution">
    <text evidence="2">The sequence shown here is derived from an EMBL/GenBank/DDBJ whole genome shotgun (WGS) entry which is preliminary data.</text>
</comment>
<evidence type="ECO:0000313" key="2">
    <source>
        <dbReference type="EMBL" id="ETJ30714.1"/>
    </source>
</evidence>
<dbReference type="PANTHER" id="PTHR42927">
    <property type="entry name" value="HELICASE SUPERFAMILY 1 AND 2 DOMAIN-CONTAINING PROTEIN"/>
    <property type="match status" value="1"/>
</dbReference>
<feature type="domain" description="SWI2/SNF2 ATPase" evidence="1">
    <location>
        <begin position="10"/>
        <end position="70"/>
    </location>
</feature>
<dbReference type="InterPro" id="IPR027417">
    <property type="entry name" value="P-loop_NTPase"/>
</dbReference>
<dbReference type="InterPro" id="IPR040980">
    <property type="entry name" value="SWI2_SNF2"/>
</dbReference>
<name>W1XPE3_9ZZZZ</name>
<evidence type="ECO:0000259" key="1">
    <source>
        <dbReference type="Pfam" id="PF18766"/>
    </source>
</evidence>
<dbReference type="PANTHER" id="PTHR42927:SF1">
    <property type="entry name" value="HELICASE SUPERFAMILY 1 AND 2 DOMAIN-CONTAINING PROTEIN"/>
    <property type="match status" value="1"/>
</dbReference>
<proteinExistence type="predicted"/>
<sequence>HDDANAVIYDTIIIVTDRVVVDRQLQKAVMTLEHVVGLIKVMDPSCTSQDLKRALEGNTKIVATTIQKFPYIVDELGRLKDK</sequence>
<dbReference type="AlphaFoldDB" id="W1XPE3"/>
<accession>W1XPE3</accession>
<dbReference type="Gene3D" id="3.40.50.300">
    <property type="entry name" value="P-loop containing nucleotide triphosphate hydrolases"/>
    <property type="match status" value="1"/>
</dbReference>
<feature type="non-terminal residue" evidence="2">
    <location>
        <position position="1"/>
    </location>
</feature>
<protein>
    <submittedName>
        <fullName evidence="2">Type III restriction enzyme, res subunit</fullName>
    </submittedName>
</protein>
<feature type="non-terminal residue" evidence="2">
    <location>
        <position position="82"/>
    </location>
</feature>
<gene>
    <name evidence="2" type="ORF">Q604_UNBC14773G0001</name>
</gene>